<name>A0A9R1WKE5_LACSA</name>
<sequence>MLLAVIPPFSNLVYEVEMIQFEKLGGRKKKEIFFIKVAVDYVFEEGQIGDANVVVNGATVNLGLCDTIDLQDDKYFFVKYPGATPITNAQVFSIHQSVLLLKVSCCFGIISIVGLLFLA</sequence>
<evidence type="ECO:0000256" key="1">
    <source>
        <dbReference type="SAM" id="Phobius"/>
    </source>
</evidence>
<protein>
    <submittedName>
        <fullName evidence="2">Uncharacterized protein</fullName>
    </submittedName>
</protein>
<reference evidence="2 3" key="1">
    <citation type="journal article" date="2017" name="Nat. Commun.">
        <title>Genome assembly with in vitro proximity ligation data and whole-genome triplication in lettuce.</title>
        <authorList>
            <person name="Reyes-Chin-Wo S."/>
            <person name="Wang Z."/>
            <person name="Yang X."/>
            <person name="Kozik A."/>
            <person name="Arikit S."/>
            <person name="Song C."/>
            <person name="Xia L."/>
            <person name="Froenicke L."/>
            <person name="Lavelle D.O."/>
            <person name="Truco M.J."/>
            <person name="Xia R."/>
            <person name="Zhu S."/>
            <person name="Xu C."/>
            <person name="Xu H."/>
            <person name="Xu X."/>
            <person name="Cox K."/>
            <person name="Korf I."/>
            <person name="Meyers B.C."/>
            <person name="Michelmore R.W."/>
        </authorList>
    </citation>
    <scope>NUCLEOTIDE SEQUENCE [LARGE SCALE GENOMIC DNA]</scope>
    <source>
        <strain evidence="3">cv. Salinas</strain>
        <tissue evidence="2">Seedlings</tissue>
    </source>
</reference>
<gene>
    <name evidence="2" type="ORF">LSAT_V11C100024360</name>
</gene>
<dbReference type="EMBL" id="NBSK02000001">
    <property type="protein sequence ID" value="KAJ0225628.1"/>
    <property type="molecule type" value="Genomic_DNA"/>
</dbReference>
<dbReference type="Proteomes" id="UP000235145">
    <property type="component" value="Unassembled WGS sequence"/>
</dbReference>
<evidence type="ECO:0000313" key="3">
    <source>
        <dbReference type="Proteomes" id="UP000235145"/>
    </source>
</evidence>
<organism evidence="2 3">
    <name type="scientific">Lactuca sativa</name>
    <name type="common">Garden lettuce</name>
    <dbReference type="NCBI Taxonomy" id="4236"/>
    <lineage>
        <taxon>Eukaryota</taxon>
        <taxon>Viridiplantae</taxon>
        <taxon>Streptophyta</taxon>
        <taxon>Embryophyta</taxon>
        <taxon>Tracheophyta</taxon>
        <taxon>Spermatophyta</taxon>
        <taxon>Magnoliopsida</taxon>
        <taxon>eudicotyledons</taxon>
        <taxon>Gunneridae</taxon>
        <taxon>Pentapetalae</taxon>
        <taxon>asterids</taxon>
        <taxon>campanulids</taxon>
        <taxon>Asterales</taxon>
        <taxon>Asteraceae</taxon>
        <taxon>Cichorioideae</taxon>
        <taxon>Cichorieae</taxon>
        <taxon>Lactucinae</taxon>
        <taxon>Lactuca</taxon>
    </lineage>
</organism>
<keyword evidence="1" id="KW-1133">Transmembrane helix</keyword>
<dbReference type="AlphaFoldDB" id="A0A9R1WKE5"/>
<accession>A0A9R1WKE5</accession>
<comment type="caution">
    <text evidence="2">The sequence shown here is derived from an EMBL/GenBank/DDBJ whole genome shotgun (WGS) entry which is preliminary data.</text>
</comment>
<keyword evidence="1" id="KW-0472">Membrane</keyword>
<feature type="transmembrane region" description="Helical" evidence="1">
    <location>
        <begin position="99"/>
        <end position="118"/>
    </location>
</feature>
<keyword evidence="1" id="KW-0812">Transmembrane</keyword>
<proteinExistence type="predicted"/>
<keyword evidence="3" id="KW-1185">Reference proteome</keyword>
<evidence type="ECO:0000313" key="2">
    <source>
        <dbReference type="EMBL" id="KAJ0225628.1"/>
    </source>
</evidence>